<feature type="region of interest" description="Disordered" evidence="5">
    <location>
        <begin position="1086"/>
        <end position="1137"/>
    </location>
</feature>
<dbReference type="GeneID" id="59290290"/>
<dbReference type="GO" id="GO:0034198">
    <property type="term" value="P:cellular response to amino acid starvation"/>
    <property type="evidence" value="ECO:0007669"/>
    <property type="project" value="TreeGrafter"/>
</dbReference>
<feature type="region of interest" description="Disordered" evidence="5">
    <location>
        <begin position="1341"/>
        <end position="1384"/>
    </location>
</feature>
<dbReference type="SMART" id="SM00320">
    <property type="entry name" value="WD40"/>
    <property type="match status" value="6"/>
</dbReference>
<feature type="domain" description="RWD" evidence="6">
    <location>
        <begin position="486"/>
        <end position="607"/>
    </location>
</feature>
<name>A0A8H6FR02_9LECA</name>
<evidence type="ECO:0000259" key="6">
    <source>
        <dbReference type="PROSITE" id="PS50908"/>
    </source>
</evidence>
<feature type="compositionally biased region" description="Acidic residues" evidence="5">
    <location>
        <begin position="610"/>
        <end position="625"/>
    </location>
</feature>
<evidence type="ECO:0000256" key="5">
    <source>
        <dbReference type="SAM" id="MobiDB-lite"/>
    </source>
</evidence>
<dbReference type="SUPFAM" id="SSF50978">
    <property type="entry name" value="WD40 repeat-like"/>
    <property type="match status" value="1"/>
</dbReference>
<evidence type="ECO:0000313" key="7">
    <source>
        <dbReference type="EMBL" id="KAF6233092.1"/>
    </source>
</evidence>
<dbReference type="InterPro" id="IPR049567">
    <property type="entry name" value="WDR59-like"/>
</dbReference>
<dbReference type="PROSITE" id="PS50294">
    <property type="entry name" value="WD_REPEATS_REGION"/>
    <property type="match status" value="2"/>
</dbReference>
<feature type="repeat" description="WD" evidence="4">
    <location>
        <begin position="202"/>
        <end position="235"/>
    </location>
</feature>
<dbReference type="RefSeq" id="XP_037162514.1">
    <property type="nucleotide sequence ID" value="XM_037310532.1"/>
</dbReference>
<gene>
    <name evidence="7" type="ORF">HO173_008636</name>
</gene>
<dbReference type="Proteomes" id="UP000578531">
    <property type="component" value="Unassembled WGS sequence"/>
</dbReference>
<dbReference type="PROSITE" id="PS50908">
    <property type="entry name" value="RWD"/>
    <property type="match status" value="1"/>
</dbReference>
<feature type="compositionally biased region" description="Polar residues" evidence="5">
    <location>
        <begin position="1107"/>
        <end position="1137"/>
    </location>
</feature>
<evidence type="ECO:0000256" key="2">
    <source>
        <dbReference type="ARBA" id="ARBA00022737"/>
    </source>
</evidence>
<dbReference type="GO" id="GO:0035859">
    <property type="term" value="C:Seh1-associated complex"/>
    <property type="evidence" value="ECO:0007669"/>
    <property type="project" value="TreeGrafter"/>
</dbReference>
<dbReference type="Gene3D" id="2.130.10.10">
    <property type="entry name" value="YVTN repeat-like/Quinoprotein amine dehydrogenase"/>
    <property type="match status" value="1"/>
</dbReference>
<evidence type="ECO:0000256" key="1">
    <source>
        <dbReference type="ARBA" id="ARBA00022574"/>
    </source>
</evidence>
<keyword evidence="1 4" id="KW-0853">WD repeat</keyword>
<evidence type="ECO:0000256" key="3">
    <source>
        <dbReference type="ARBA" id="ARBA00038452"/>
    </source>
</evidence>
<organism evidence="7 8">
    <name type="scientific">Letharia columbiana</name>
    <dbReference type="NCBI Taxonomy" id="112416"/>
    <lineage>
        <taxon>Eukaryota</taxon>
        <taxon>Fungi</taxon>
        <taxon>Dikarya</taxon>
        <taxon>Ascomycota</taxon>
        <taxon>Pezizomycotina</taxon>
        <taxon>Lecanoromycetes</taxon>
        <taxon>OSLEUM clade</taxon>
        <taxon>Lecanoromycetidae</taxon>
        <taxon>Lecanorales</taxon>
        <taxon>Lecanorineae</taxon>
        <taxon>Parmeliaceae</taxon>
        <taxon>Letharia</taxon>
    </lineage>
</organism>
<dbReference type="Pfam" id="PF00400">
    <property type="entry name" value="WD40"/>
    <property type="match status" value="3"/>
</dbReference>
<feature type="region of interest" description="Disordered" evidence="5">
    <location>
        <begin position="1030"/>
        <end position="1062"/>
    </location>
</feature>
<dbReference type="InterPro" id="IPR036322">
    <property type="entry name" value="WD40_repeat_dom_sf"/>
</dbReference>
<sequence length="1413" mass="155726">MAKFEGLKGLASAFDSPTFGQDGSFSLDKPVGSASISPCGRDVVLASRQGLHIIDLDSPWSPPRHLAHHTPWEVADVQWSPFAARDYWVVSTSNQRALVWNLALANAQSSVEHVLHGHSRAITDINFSAHYPDILATCAVDSFVHCWDLRHPSKPAMTFCDWFAGATQVKWNRQNPHILASSHDKFLRIWDDRKGAFPLRSIEAHATKIYGVDWSRTETSNLVTCSLDRTIKFWNYMKDKDEPDRVLHTPFPVWRARHTPFGFGLLAMPQRGDHDLHLYDRRVDAVKDDEHTVTAVHRFDGHDDQVKEFLWRPRGNVTESIDDREFQLVSWGTDRILRLQKVGEEILGNVGYKKGMQVGRRINITRKNAVYKTFREDPSKTEGNTLGGDGPFNGAGVPGMGSAPTIGMSRAPVPFIGGYGNGDYMSPMIGQRTGASKEMDPISWMRGVKIGKREPSPSGMHQSVSTIFSPSLKTDPTWDVFESLGEEITHVGDKFTKVKFDEIDMQRRRIQVSLSGPWGSERSSTYLKARIDFPTNYPTAAAPSLTLEQTASLSGETAKQIYMDAKSIASSFMSQQRSSLEAMLWYLLGERNLEESLLWLKKRQESVDLESAQDLDLSSSDEEDEGLGRYAGGQDESMEASDPMIAVSNAQYNVPLPKACGALWAEDGRLVCFFPPKEEKESSLLDLSIKASDRSSGSRKNIFEDFGRLHNDSARQKRGASTLETIESGDSDPEYSSAFSSSSSSSSSSDNMGLPRHHFMPSMAWRGDMFEAHQGPAVDDSQKSSGDTGFAKSTVTMSGNYVAIHDVTQLLPAKKHLAQAYTIHGGSNCCAHNSRIARESGDLDLADVWSFVELIIQEKVPLESKVIPGSDAPVMVIARRAASRLKPRDSAIDLSFDAAQEDKQPSLRGSVKWGNHPLGRRWFVDSLFRHFEQLADVQMLAMLACILDEPQTLIQSVGGNSSGLGPDSNTHGHRSFANGYYPSEEVARNHFRLFLPSELSIPVDSQKLVTGPHSANSSIGPLSDLCTSGTPPSHYKYSRTSPEHKNSQSTSLSTSPELYRNTHRSNSNLSAFASFSLPFSFGSAASSPPNSYPKKRSSPVGSYLGNPASTVNGNTSGLLGRSSTITEDPKSSFSLSVSDTEENAVPIPKKPVFKTKLKNQDQFHNDGYANVPLLDPSKKWRYRAYREAYAHLLYIWEMPIDRAEVLNHNRPVHPDTSPPFIFAPKATAPFGAIAGANLLNSGYNTENSNPVFRDHCPSCSTLLLPSQTPSRRCQACSKLPPAPLCLLCNTFIRGLSSPCPNCGHVLHAPCRQLLLQACFDECPSGCGCVCTNYTTMPLPPSVAEPESAREGVRSKDESLAGSPAVTVTGDEGADEQEQLGWKEEGWEDVAYESLARNLRPRTQSGGKWRKMSG</sequence>
<feature type="compositionally biased region" description="Polar residues" evidence="5">
    <location>
        <begin position="1047"/>
        <end position="1056"/>
    </location>
</feature>
<dbReference type="OrthoDB" id="311712at2759"/>
<dbReference type="InterPro" id="IPR006575">
    <property type="entry name" value="RWD_dom"/>
</dbReference>
<dbReference type="Pfam" id="PF17120">
    <property type="entry name" value="zf-RING_16"/>
    <property type="match status" value="1"/>
</dbReference>
<comment type="caution">
    <text evidence="7">The sequence shown here is derived from an EMBL/GenBank/DDBJ whole genome shotgun (WGS) entry which is preliminary data.</text>
</comment>
<feature type="region of interest" description="Disordered" evidence="5">
    <location>
        <begin position="610"/>
        <end position="639"/>
    </location>
</feature>
<dbReference type="EMBL" id="JACCJC010000041">
    <property type="protein sequence ID" value="KAF6233092.1"/>
    <property type="molecule type" value="Genomic_DNA"/>
</dbReference>
<dbReference type="PANTHER" id="PTHR46170:SF1">
    <property type="entry name" value="GATOR COMPLEX PROTEIN WDR59"/>
    <property type="match status" value="1"/>
</dbReference>
<keyword evidence="8" id="KW-1185">Reference proteome</keyword>
<dbReference type="InterPro" id="IPR049566">
    <property type="entry name" value="WDR59_RTC1-like_RING_Znf"/>
</dbReference>
<dbReference type="GO" id="GO:0005774">
    <property type="term" value="C:vacuolar membrane"/>
    <property type="evidence" value="ECO:0007669"/>
    <property type="project" value="TreeGrafter"/>
</dbReference>
<dbReference type="InterPro" id="IPR015943">
    <property type="entry name" value="WD40/YVTN_repeat-like_dom_sf"/>
</dbReference>
<reference evidence="7 8" key="1">
    <citation type="journal article" date="2020" name="Genomics">
        <title>Complete, high-quality genomes from long-read metagenomic sequencing of two wolf lichen thalli reveals enigmatic genome architecture.</title>
        <authorList>
            <person name="McKenzie S.K."/>
            <person name="Walston R.F."/>
            <person name="Allen J.L."/>
        </authorList>
    </citation>
    <scope>NUCLEOTIDE SEQUENCE [LARGE SCALE GENOMIC DNA]</scope>
    <source>
        <strain evidence="7">WasteWater2</strain>
    </source>
</reference>
<proteinExistence type="inferred from homology"/>
<accession>A0A8H6FR02</accession>
<keyword evidence="2" id="KW-0677">Repeat</keyword>
<feature type="compositionally biased region" description="Basic and acidic residues" evidence="5">
    <location>
        <begin position="1346"/>
        <end position="1358"/>
    </location>
</feature>
<dbReference type="PROSITE" id="PS50082">
    <property type="entry name" value="WD_REPEATS_2"/>
    <property type="match status" value="2"/>
</dbReference>
<protein>
    <recommendedName>
        <fullName evidence="6">RWD domain-containing protein</fullName>
    </recommendedName>
</protein>
<feature type="compositionally biased region" description="Gly residues" evidence="5">
    <location>
        <begin position="385"/>
        <end position="396"/>
    </location>
</feature>
<dbReference type="GO" id="GO:0035591">
    <property type="term" value="F:signaling adaptor activity"/>
    <property type="evidence" value="ECO:0007669"/>
    <property type="project" value="TreeGrafter"/>
</dbReference>
<comment type="similarity">
    <text evidence="3">Belongs to the WD repeat WDR59 family.</text>
</comment>
<feature type="region of interest" description="Disordered" evidence="5">
    <location>
        <begin position="377"/>
        <end position="396"/>
    </location>
</feature>
<evidence type="ECO:0000256" key="4">
    <source>
        <dbReference type="PROSITE-ProRule" id="PRU00221"/>
    </source>
</evidence>
<dbReference type="PANTHER" id="PTHR46170">
    <property type="entry name" value="GATOR COMPLEX PROTEIN WDR59"/>
    <property type="match status" value="1"/>
</dbReference>
<evidence type="ECO:0000313" key="8">
    <source>
        <dbReference type="Proteomes" id="UP000578531"/>
    </source>
</evidence>
<feature type="repeat" description="WD" evidence="4">
    <location>
        <begin position="115"/>
        <end position="150"/>
    </location>
</feature>
<feature type="region of interest" description="Disordered" evidence="5">
    <location>
        <begin position="713"/>
        <end position="755"/>
    </location>
</feature>
<dbReference type="InterPro" id="IPR001680">
    <property type="entry name" value="WD40_rpt"/>
</dbReference>
<dbReference type="GO" id="GO:1904263">
    <property type="term" value="P:positive regulation of TORC1 signaling"/>
    <property type="evidence" value="ECO:0007669"/>
    <property type="project" value="TreeGrafter"/>
</dbReference>
<feature type="compositionally biased region" description="Low complexity" evidence="5">
    <location>
        <begin position="736"/>
        <end position="749"/>
    </location>
</feature>